<evidence type="ECO:0000256" key="6">
    <source>
        <dbReference type="ARBA" id="ARBA00023136"/>
    </source>
</evidence>
<evidence type="ECO:0000256" key="3">
    <source>
        <dbReference type="ARBA" id="ARBA00022475"/>
    </source>
</evidence>
<keyword evidence="10 13" id="KW-0808">Transferase</keyword>
<keyword evidence="9 10" id="KW-0449">Lipoprotein</keyword>
<dbReference type="GO" id="GO:0042124">
    <property type="term" value="F:1,3-beta-glucanosyltransferase activity"/>
    <property type="evidence" value="ECO:0007669"/>
    <property type="project" value="TreeGrafter"/>
</dbReference>
<dbReference type="InterPro" id="IPR017853">
    <property type="entry name" value="GH"/>
</dbReference>
<dbReference type="PANTHER" id="PTHR31468:SF2">
    <property type="entry name" value="1,3-BETA-GLUCANOSYLTRANSFERASE GAS1"/>
    <property type="match status" value="1"/>
</dbReference>
<evidence type="ECO:0000313" key="13">
    <source>
        <dbReference type="EMBL" id="KAF6071449.1"/>
    </source>
</evidence>
<evidence type="ECO:0000256" key="4">
    <source>
        <dbReference type="ARBA" id="ARBA00022622"/>
    </source>
</evidence>
<dbReference type="GO" id="GO:0005886">
    <property type="term" value="C:plasma membrane"/>
    <property type="evidence" value="ECO:0007669"/>
    <property type="project" value="UniProtKB-SubCell"/>
</dbReference>
<comment type="subcellular location">
    <subcellularLocation>
        <location evidence="10">Cell membrane</location>
        <topology evidence="10">Lipid-anchor</topology>
        <topology evidence="10">GPI-anchor</topology>
    </subcellularLocation>
    <subcellularLocation>
        <location evidence="1">Membrane</location>
        <topology evidence="1">Lipid-anchor</topology>
        <topology evidence="1">GPI-anchor</topology>
    </subcellularLocation>
</comment>
<accession>A0A8H6C4V3</accession>
<dbReference type="GO" id="GO:0071970">
    <property type="term" value="P:fungal-type cell wall (1-&gt;3)-beta-D-glucan biosynthetic process"/>
    <property type="evidence" value="ECO:0007669"/>
    <property type="project" value="TreeGrafter"/>
</dbReference>
<dbReference type="GO" id="GO:0030445">
    <property type="term" value="C:yeast-form cell wall"/>
    <property type="evidence" value="ECO:0007669"/>
    <property type="project" value="UniProtKB-ARBA"/>
</dbReference>
<feature type="signal peptide" evidence="10">
    <location>
        <begin position="1"/>
        <end position="20"/>
    </location>
</feature>
<dbReference type="Gene3D" id="3.20.20.80">
    <property type="entry name" value="Glycosidases"/>
    <property type="match status" value="1"/>
</dbReference>
<dbReference type="EMBL" id="JABWAD010000016">
    <property type="protein sequence ID" value="KAF6071449.1"/>
    <property type="molecule type" value="Genomic_DNA"/>
</dbReference>
<keyword evidence="7" id="KW-1015">Disulfide bond</keyword>
<evidence type="ECO:0000256" key="1">
    <source>
        <dbReference type="ARBA" id="ARBA00004589"/>
    </source>
</evidence>
<dbReference type="GO" id="GO:1903561">
    <property type="term" value="C:extracellular vesicle"/>
    <property type="evidence" value="ECO:0007669"/>
    <property type="project" value="UniProtKB-ARBA"/>
</dbReference>
<dbReference type="EC" id="2.4.1.-" evidence="10"/>
<dbReference type="Pfam" id="PF03198">
    <property type="entry name" value="Glyco_hydro_72"/>
    <property type="match status" value="1"/>
</dbReference>
<feature type="region of interest" description="Disordered" evidence="11">
    <location>
        <begin position="422"/>
        <end position="457"/>
    </location>
</feature>
<dbReference type="SMART" id="SM00768">
    <property type="entry name" value="X8"/>
    <property type="match status" value="1"/>
</dbReference>
<dbReference type="GO" id="GO:0098552">
    <property type="term" value="C:side of membrane"/>
    <property type="evidence" value="ECO:0007669"/>
    <property type="project" value="UniProtKB-KW"/>
</dbReference>
<organism evidence="13 14">
    <name type="scientific">Candida albicans</name>
    <name type="common">Yeast</name>
    <dbReference type="NCBI Taxonomy" id="5476"/>
    <lineage>
        <taxon>Eukaryota</taxon>
        <taxon>Fungi</taxon>
        <taxon>Dikarya</taxon>
        <taxon>Ascomycota</taxon>
        <taxon>Saccharomycotina</taxon>
        <taxon>Pichiomycetes</taxon>
        <taxon>Debaryomycetaceae</taxon>
        <taxon>Candida/Lodderomyces clade</taxon>
        <taxon>Candida</taxon>
    </lineage>
</organism>
<dbReference type="AlphaFoldDB" id="A0A8H6C4V3"/>
<dbReference type="GO" id="GO:0009986">
    <property type="term" value="C:cell surface"/>
    <property type="evidence" value="ECO:0007669"/>
    <property type="project" value="UniProtKB-ARBA"/>
</dbReference>
<name>A0A8H6C4V3_CANAX</name>
<dbReference type="Gene3D" id="1.20.58.1040">
    <property type="match status" value="1"/>
</dbReference>
<keyword evidence="6 10" id="KW-0472">Membrane</keyword>
<sequence length="487" mass="52701">MYSLIKSLVTFATLFSLTLANFSGYDADPNRKYNDPLADADACKRDVKYFKESNTNALRVYAIDPDKDHEECMKIFSDAGIYIVADLSEPTVSINRNNPEWNLDLYKRYTKVIDKMQEYSNVLGFFAGNEVTNNRSNTDASAFVKAAIRDMKKYIKESDYRQIPVGYSSNDDEEIRVAIADYFSCGSLDDRADFFGINMYEWCGKSTFETSGYKDRTEEIKNLTIPAFFSEYGCNANRPRLFQEIGTLYSDKMTDVWSGGIVYMYFEEANKYGLVSVDGNSVKTLSDYNNYKSEMNKISPSLAHTSTLSSSDASKTLQCPGTAASTWKAATNLPPTPDESYCDCISKSLECVVADDVDKEDYGDLFGQVCGYIDCSAISADGSKGEYGVASFCSDKDVCSASINSKASASGSCKAVSGVATGKASSSGGSSKSGSSSASTSGSSSSSTSSGSSSSSGVKATQQMSMVKLVSIITIVTAFVGGMSVVF</sequence>
<evidence type="ECO:0000256" key="2">
    <source>
        <dbReference type="ARBA" id="ARBA00007528"/>
    </source>
</evidence>
<dbReference type="PANTHER" id="PTHR31468">
    <property type="entry name" value="1,3-BETA-GLUCANOSYLTRANSFERASE GAS1"/>
    <property type="match status" value="1"/>
</dbReference>
<evidence type="ECO:0000256" key="10">
    <source>
        <dbReference type="RuleBase" id="RU361209"/>
    </source>
</evidence>
<feature type="domain" description="X8" evidence="12">
    <location>
        <begin position="349"/>
        <end position="415"/>
    </location>
</feature>
<keyword evidence="5 10" id="KW-0732">Signal</keyword>
<feature type="chain" id="PRO_5034303300" description="1,3-beta-glucanosyltransferase" evidence="10">
    <location>
        <begin position="21"/>
        <end position="487"/>
    </location>
</feature>
<evidence type="ECO:0000256" key="7">
    <source>
        <dbReference type="ARBA" id="ARBA00023157"/>
    </source>
</evidence>
<dbReference type="GO" id="GO:0030446">
    <property type="term" value="C:hyphal cell wall"/>
    <property type="evidence" value="ECO:0007669"/>
    <property type="project" value="UniProtKB-ARBA"/>
</dbReference>
<dbReference type="Pfam" id="PF07983">
    <property type="entry name" value="X8"/>
    <property type="match status" value="1"/>
</dbReference>
<keyword evidence="8" id="KW-0325">Glycoprotein</keyword>
<gene>
    <name evidence="13" type="ORF">FOB64_001185</name>
</gene>
<evidence type="ECO:0000259" key="12">
    <source>
        <dbReference type="SMART" id="SM00768"/>
    </source>
</evidence>
<dbReference type="Proteomes" id="UP000536275">
    <property type="component" value="Unassembled WGS sequence"/>
</dbReference>
<proteinExistence type="inferred from homology"/>
<evidence type="ECO:0000256" key="9">
    <source>
        <dbReference type="ARBA" id="ARBA00023288"/>
    </source>
</evidence>
<dbReference type="SUPFAM" id="SSF51445">
    <property type="entry name" value="(Trans)glycosidases"/>
    <property type="match status" value="1"/>
</dbReference>
<keyword evidence="4 10" id="KW-0336">GPI-anchor</keyword>
<evidence type="ECO:0000313" key="14">
    <source>
        <dbReference type="Proteomes" id="UP000536275"/>
    </source>
</evidence>
<keyword evidence="3" id="KW-1003">Cell membrane</keyword>
<reference evidence="13 14" key="1">
    <citation type="submission" date="2020-03" db="EMBL/GenBank/DDBJ databases">
        <title>FDA dAtabase for Regulatory Grade micrObial Sequences (FDA-ARGOS): Supporting development and validation of Infectious Disease Dx tests.</title>
        <authorList>
            <person name="Campos J."/>
            <person name="Goldberg B."/>
            <person name="Tallon L."/>
            <person name="Sadzewicz L."/>
            <person name="Vavikolanu K."/>
            <person name="Mehta A."/>
            <person name="Aluvathingal J."/>
            <person name="Nadendla S."/>
            <person name="Nandy P."/>
            <person name="Geyer C."/>
            <person name="Yan Y."/>
            <person name="Sichtig H."/>
        </authorList>
    </citation>
    <scope>NUCLEOTIDE SEQUENCE [LARGE SCALE GENOMIC DNA]</scope>
    <source>
        <strain evidence="13 14">FDAARGOS_656</strain>
    </source>
</reference>
<dbReference type="InterPro" id="IPR004886">
    <property type="entry name" value="Glucanosyltransferase"/>
</dbReference>
<dbReference type="GO" id="GO:0031505">
    <property type="term" value="P:fungal-type cell wall organization"/>
    <property type="evidence" value="ECO:0007669"/>
    <property type="project" value="UniProtKB-ARBA"/>
</dbReference>
<protein>
    <recommendedName>
        <fullName evidence="10">1,3-beta-glucanosyltransferase</fullName>
        <ecNumber evidence="10">2.4.1.-</ecNumber>
    </recommendedName>
</protein>
<evidence type="ECO:0000256" key="8">
    <source>
        <dbReference type="ARBA" id="ARBA00023180"/>
    </source>
</evidence>
<comment type="caution">
    <text evidence="13">The sequence shown here is derived from an EMBL/GenBank/DDBJ whole genome shotgun (WGS) entry which is preliminary data.</text>
</comment>
<evidence type="ECO:0000256" key="5">
    <source>
        <dbReference type="ARBA" id="ARBA00022729"/>
    </source>
</evidence>
<evidence type="ECO:0000256" key="11">
    <source>
        <dbReference type="SAM" id="MobiDB-lite"/>
    </source>
</evidence>
<comment type="function">
    <text evidence="10">Splits internally a 1,3-beta-glucan molecule and transfers the newly generated reducing end (the donor) to the non-reducing end of another 1,3-beta-glucan molecule (the acceptor) forming a 1,3-beta linkage, resulting in the elongation of 1,3-beta-glucan chains in the cell wall.</text>
</comment>
<dbReference type="FunFam" id="3.20.20.80:FF:000038">
    <property type="entry name" value="1,3-beta-glucanosyltransferase"/>
    <property type="match status" value="1"/>
</dbReference>
<comment type="similarity">
    <text evidence="2 10">Belongs to the glycosyl hydrolase 72 family.</text>
</comment>
<dbReference type="InterPro" id="IPR012946">
    <property type="entry name" value="X8"/>
</dbReference>